<organism evidence="1 2">
    <name type="scientific">Haemonchus contortus</name>
    <name type="common">Barber pole worm</name>
    <dbReference type="NCBI Taxonomy" id="6289"/>
    <lineage>
        <taxon>Eukaryota</taxon>
        <taxon>Metazoa</taxon>
        <taxon>Ecdysozoa</taxon>
        <taxon>Nematoda</taxon>
        <taxon>Chromadorea</taxon>
        <taxon>Rhabditida</taxon>
        <taxon>Rhabditina</taxon>
        <taxon>Rhabditomorpha</taxon>
        <taxon>Strongyloidea</taxon>
        <taxon>Trichostrongylidae</taxon>
        <taxon>Haemonchus</taxon>
    </lineage>
</organism>
<name>A0A7I4XZ40_HAECO</name>
<reference evidence="2" key="1">
    <citation type="submission" date="2020-12" db="UniProtKB">
        <authorList>
            <consortium name="WormBaseParasite"/>
        </authorList>
    </citation>
    <scope>IDENTIFICATION</scope>
    <source>
        <strain evidence="2">MHco3</strain>
    </source>
</reference>
<sequence>MSSFFYPLTTIKLRKGILGNNSIAIVFTGDYDFVRAKKKLSIIGWNNETNAVEAPTIERYYHSTQCLPMDIDVCYGSVGAQS</sequence>
<evidence type="ECO:0000313" key="2">
    <source>
        <dbReference type="WBParaSite" id="HCON_00024135-00001"/>
    </source>
</evidence>
<dbReference type="Proteomes" id="UP000025227">
    <property type="component" value="Unplaced"/>
</dbReference>
<dbReference type="WBParaSite" id="HCON_00024135-00001">
    <property type="protein sequence ID" value="HCON_00024135-00001"/>
    <property type="gene ID" value="HCON_00024135"/>
</dbReference>
<dbReference type="AlphaFoldDB" id="A0A7I4XZ40"/>
<accession>A0A7I4XZ40</accession>
<proteinExistence type="predicted"/>
<evidence type="ECO:0000313" key="1">
    <source>
        <dbReference type="Proteomes" id="UP000025227"/>
    </source>
</evidence>
<protein>
    <submittedName>
        <fullName evidence="2">Peptidase_C25 domain-containing protein</fullName>
    </submittedName>
</protein>
<keyword evidence="1" id="KW-1185">Reference proteome</keyword>